<dbReference type="RefSeq" id="WP_342679942.1">
    <property type="nucleotide sequence ID" value="NZ_JBCGCU010000019.1"/>
</dbReference>
<evidence type="ECO:0000256" key="1">
    <source>
        <dbReference type="ARBA" id="ARBA00022490"/>
    </source>
</evidence>
<accession>A0ABU9N1L0</accession>
<gene>
    <name evidence="4" type="ORF">WCN91_13690</name>
</gene>
<sequence>MSSIKLQLRSIYDLTQEYLQDFTQLLAQTQYRQASYFQLPLPTPEQERNPLAAISVQGHRGDAALAQIKNSFLDFHKDGELSGKLAKRHPGIILLPRASFATFEPYLLKINELKTEFKQKVLTLDNNDARFDAVHSAVPGLMTLAFYRHIHFEAHSPYSVRFTWMQKHSTKSLTRKLALTMLERSSAYSNPRMIDQQQWLILVEQEKRKVASLAENEKLRIRRPIRVTPEVNVRFADNRRYHVSGALPFIVFDDNPDIKLGELKDYQPKEDPRKRDYEYLVERLYLAKSE</sequence>
<dbReference type="SUPFAM" id="SSF56596">
    <property type="entry name" value="Replication terminator protein (Tus)"/>
    <property type="match status" value="1"/>
</dbReference>
<keyword evidence="3" id="KW-0238">DNA-binding</keyword>
<evidence type="ECO:0000256" key="3">
    <source>
        <dbReference type="ARBA" id="ARBA00023125"/>
    </source>
</evidence>
<dbReference type="EMBL" id="JBCGCU010000019">
    <property type="protein sequence ID" value="MEM0516454.1"/>
    <property type="molecule type" value="Genomic_DNA"/>
</dbReference>
<reference evidence="4 5" key="1">
    <citation type="submission" date="2024-03" db="EMBL/GenBank/DDBJ databases">
        <title>Pseudoalteromonas qingdaonensis sp. nov., isolated from the intestines of marine benthic organisms.</title>
        <authorList>
            <person name="Lin X."/>
            <person name="Fang S."/>
            <person name="Hu X."/>
        </authorList>
    </citation>
    <scope>NUCLEOTIDE SEQUENCE [LARGE SCALE GENOMIC DNA]</scope>
    <source>
        <strain evidence="4 5">YIC-827</strain>
    </source>
</reference>
<dbReference type="InterPro" id="IPR036381">
    <property type="entry name" value="Tus_dom1"/>
</dbReference>
<dbReference type="InterPro" id="IPR008865">
    <property type="entry name" value="DNA_replication_term_site-bd"/>
</dbReference>
<organism evidence="4 5">
    <name type="scientific">Pseudoalteromonas qingdaonensis</name>
    <dbReference type="NCBI Taxonomy" id="3131913"/>
    <lineage>
        <taxon>Bacteria</taxon>
        <taxon>Pseudomonadati</taxon>
        <taxon>Pseudomonadota</taxon>
        <taxon>Gammaproteobacteria</taxon>
        <taxon>Alteromonadales</taxon>
        <taxon>Pseudoalteromonadaceae</taxon>
        <taxon>Pseudoalteromonas</taxon>
    </lineage>
</organism>
<name>A0ABU9N1L0_9GAMM</name>
<dbReference type="Gene3D" id="3.30.54.10">
    <property type="match status" value="1"/>
</dbReference>
<keyword evidence="2" id="KW-0235">DNA replication</keyword>
<dbReference type="Gene3D" id="3.50.14.10">
    <property type="entry name" value="Replication terminator Tus, domain 1 superfamily/Replication terminator Tus"/>
    <property type="match status" value="1"/>
</dbReference>
<evidence type="ECO:0000256" key="2">
    <source>
        <dbReference type="ARBA" id="ARBA00022705"/>
    </source>
</evidence>
<evidence type="ECO:0000313" key="4">
    <source>
        <dbReference type="EMBL" id="MEM0516454.1"/>
    </source>
</evidence>
<dbReference type="Pfam" id="PF05472">
    <property type="entry name" value="Ter"/>
    <property type="match status" value="1"/>
</dbReference>
<dbReference type="Proteomes" id="UP001447008">
    <property type="component" value="Unassembled WGS sequence"/>
</dbReference>
<keyword evidence="1" id="KW-0963">Cytoplasm</keyword>
<evidence type="ECO:0000313" key="5">
    <source>
        <dbReference type="Proteomes" id="UP001447008"/>
    </source>
</evidence>
<comment type="caution">
    <text evidence="4">The sequence shown here is derived from an EMBL/GenBank/DDBJ whole genome shotgun (WGS) entry which is preliminary data.</text>
</comment>
<keyword evidence="5" id="KW-1185">Reference proteome</keyword>
<protein>
    <submittedName>
        <fullName evidence="4">DNA replication terminus site-binding protein</fullName>
    </submittedName>
</protein>
<proteinExistence type="predicted"/>
<dbReference type="InterPro" id="IPR036384">
    <property type="entry name" value="Tus_sf"/>
</dbReference>